<dbReference type="Proteomes" id="UP000299102">
    <property type="component" value="Unassembled WGS sequence"/>
</dbReference>
<protein>
    <submittedName>
        <fullName evidence="1">Uncharacterized protein</fullName>
    </submittedName>
</protein>
<organism evidence="1 2">
    <name type="scientific">Eumeta variegata</name>
    <name type="common">Bagworm moth</name>
    <name type="synonym">Eumeta japonica</name>
    <dbReference type="NCBI Taxonomy" id="151549"/>
    <lineage>
        <taxon>Eukaryota</taxon>
        <taxon>Metazoa</taxon>
        <taxon>Ecdysozoa</taxon>
        <taxon>Arthropoda</taxon>
        <taxon>Hexapoda</taxon>
        <taxon>Insecta</taxon>
        <taxon>Pterygota</taxon>
        <taxon>Neoptera</taxon>
        <taxon>Endopterygota</taxon>
        <taxon>Lepidoptera</taxon>
        <taxon>Glossata</taxon>
        <taxon>Ditrysia</taxon>
        <taxon>Tineoidea</taxon>
        <taxon>Psychidae</taxon>
        <taxon>Oiketicinae</taxon>
        <taxon>Eumeta</taxon>
    </lineage>
</organism>
<sequence length="144" mass="15982">MRKTLSGKSLRAAGGAVASGAVHRRPRTGEFTLYSNKTYDTSKNKIRRATLGCGRSPSVRTRCAAAGLSKARDVAGRWNYFREVGPSLWRRTTGSVTGARGRTSRLMIQYRGNIRYPILLTPHASKSNIEKLSIANAWDERRVE</sequence>
<accession>A0A4C1ZDE7</accession>
<proteinExistence type="predicted"/>
<comment type="caution">
    <text evidence="1">The sequence shown here is derived from an EMBL/GenBank/DDBJ whole genome shotgun (WGS) entry which is preliminary data.</text>
</comment>
<dbReference type="EMBL" id="BGZK01001709">
    <property type="protein sequence ID" value="GBP84969.1"/>
    <property type="molecule type" value="Genomic_DNA"/>
</dbReference>
<gene>
    <name evidence="1" type="ORF">EVAR_39377_1</name>
</gene>
<dbReference type="AlphaFoldDB" id="A0A4C1ZDE7"/>
<evidence type="ECO:0000313" key="2">
    <source>
        <dbReference type="Proteomes" id="UP000299102"/>
    </source>
</evidence>
<keyword evidence="2" id="KW-1185">Reference proteome</keyword>
<name>A0A4C1ZDE7_EUMVA</name>
<evidence type="ECO:0000313" key="1">
    <source>
        <dbReference type="EMBL" id="GBP84969.1"/>
    </source>
</evidence>
<reference evidence="1 2" key="1">
    <citation type="journal article" date="2019" name="Commun. Biol.">
        <title>The bagworm genome reveals a unique fibroin gene that provides high tensile strength.</title>
        <authorList>
            <person name="Kono N."/>
            <person name="Nakamura H."/>
            <person name="Ohtoshi R."/>
            <person name="Tomita M."/>
            <person name="Numata K."/>
            <person name="Arakawa K."/>
        </authorList>
    </citation>
    <scope>NUCLEOTIDE SEQUENCE [LARGE SCALE GENOMIC DNA]</scope>
</reference>